<evidence type="ECO:0000256" key="7">
    <source>
        <dbReference type="ARBA" id="ARBA00022989"/>
    </source>
</evidence>
<dbReference type="GO" id="GO:0008250">
    <property type="term" value="C:oligosaccharyltransferase complex"/>
    <property type="evidence" value="ECO:0007669"/>
    <property type="project" value="TreeGrafter"/>
</dbReference>
<gene>
    <name evidence="11" type="ORF">B9Z19DRAFT_1034204</name>
</gene>
<keyword evidence="5 10" id="KW-0732">Signal</keyword>
<comment type="caution">
    <text evidence="11">The sequence shown here is derived from an EMBL/GenBank/DDBJ whole genome shotgun (WGS) entry which is preliminary data.</text>
</comment>
<dbReference type="Proteomes" id="UP000244722">
    <property type="component" value="Unassembled WGS sequence"/>
</dbReference>
<dbReference type="PANTHER" id="PTHR12692:SF0">
    <property type="entry name" value="GH11935P"/>
    <property type="match status" value="1"/>
</dbReference>
<organism evidence="11 12">
    <name type="scientific">Tuber borchii</name>
    <name type="common">White truffle</name>
    <dbReference type="NCBI Taxonomy" id="42251"/>
    <lineage>
        <taxon>Eukaryota</taxon>
        <taxon>Fungi</taxon>
        <taxon>Dikarya</taxon>
        <taxon>Ascomycota</taxon>
        <taxon>Pezizomycotina</taxon>
        <taxon>Pezizomycetes</taxon>
        <taxon>Pezizales</taxon>
        <taxon>Tuberaceae</taxon>
        <taxon>Tuber</taxon>
    </lineage>
</organism>
<feature type="transmembrane region" description="Helical" evidence="9">
    <location>
        <begin position="296"/>
        <end position="316"/>
    </location>
</feature>
<accession>A0A2T6ZEC6</accession>
<dbReference type="EMBL" id="NESQ01000344">
    <property type="protein sequence ID" value="PUU73829.1"/>
    <property type="molecule type" value="Genomic_DNA"/>
</dbReference>
<feature type="transmembrane region" description="Helical" evidence="9">
    <location>
        <begin position="214"/>
        <end position="232"/>
    </location>
</feature>
<evidence type="ECO:0000256" key="1">
    <source>
        <dbReference type="ARBA" id="ARBA00002791"/>
    </source>
</evidence>
<sequence>MRSLALIAGLLSLASTLLPTALADSKLTKFTSLTTGSKLKGIVKLDDALYTELTAAPRNYSAVVLLTALDQRYSCVLCQEFQPEYELLAKSWIAKHKSGDGLFFGELDFANAKATFQKLQLTTAPILYLFSPTTGDNVDVAHIEAPYQFDFTQHGIPAEAVARFISQHTPHTPPVSRPFDYVKFGGMAGALLVAVAIISIAFSVIKPIIYSRNLWAAVSLIAVLLFTSGHMFNHIRHVPYVVNDGRGGVSYVASGFSNQYGLETQIVAIVYALLAFATISLAMKTPRIEDPARQKATILIWNAILLVGFSFLMNLFKQKNGSYPFFLPPLF</sequence>
<keyword evidence="4 9" id="KW-0812">Transmembrane</keyword>
<feature type="signal peptide" evidence="10">
    <location>
        <begin position="1"/>
        <end position="23"/>
    </location>
</feature>
<dbReference type="SUPFAM" id="SSF52833">
    <property type="entry name" value="Thioredoxin-like"/>
    <property type="match status" value="1"/>
</dbReference>
<dbReference type="AlphaFoldDB" id="A0A2T6ZEC6"/>
<dbReference type="OrthoDB" id="67566at2759"/>
<evidence type="ECO:0000256" key="10">
    <source>
        <dbReference type="SAM" id="SignalP"/>
    </source>
</evidence>
<evidence type="ECO:0000256" key="2">
    <source>
        <dbReference type="ARBA" id="ARBA00004477"/>
    </source>
</evidence>
<name>A0A2T6ZEC6_TUBBO</name>
<keyword evidence="6" id="KW-0256">Endoplasmic reticulum</keyword>
<feature type="transmembrane region" description="Helical" evidence="9">
    <location>
        <begin position="266"/>
        <end position="284"/>
    </location>
</feature>
<dbReference type="STRING" id="42251.A0A2T6ZEC6"/>
<protein>
    <submittedName>
        <fullName evidence="11">Uncharacterized protein</fullName>
    </submittedName>
</protein>
<evidence type="ECO:0000256" key="5">
    <source>
        <dbReference type="ARBA" id="ARBA00022729"/>
    </source>
</evidence>
<keyword evidence="12" id="KW-1185">Reference proteome</keyword>
<comment type="similarity">
    <text evidence="3">Belongs to the OST3/OST6 family.</text>
</comment>
<evidence type="ECO:0000313" key="11">
    <source>
        <dbReference type="EMBL" id="PUU73829.1"/>
    </source>
</evidence>
<dbReference type="GO" id="GO:0018279">
    <property type="term" value="P:protein N-linked glycosylation via asparagine"/>
    <property type="evidence" value="ECO:0007669"/>
    <property type="project" value="TreeGrafter"/>
</dbReference>
<keyword evidence="8 9" id="KW-0472">Membrane</keyword>
<feature type="chain" id="PRO_5015507962" evidence="10">
    <location>
        <begin position="24"/>
        <end position="331"/>
    </location>
</feature>
<comment type="function">
    <text evidence="1">Subunit of the oligosaccharyl transferase (OST) complex that catalyzes the initial transfer of a defined glycan (Glc(3)Man(9)GlcNAc(2) in eukaryotes) from the lipid carrier dolichol-pyrophosphate to an asparagine residue within an Asn-X-Ser/Thr consensus motif in nascent polypeptide chains, the first step in protein N-glycosylation. N-glycosylation occurs cotranslationally and the complex associates with the Sec61 complex at the channel-forming translocon complex that mediates protein translocation across the endoplasmic reticulum (ER). All subunits are required for a maximal enzyme activity.</text>
</comment>
<dbReference type="Pfam" id="PF04756">
    <property type="entry name" value="OST3_OST6"/>
    <property type="match status" value="1"/>
</dbReference>
<evidence type="ECO:0000256" key="4">
    <source>
        <dbReference type="ARBA" id="ARBA00022692"/>
    </source>
</evidence>
<evidence type="ECO:0000256" key="3">
    <source>
        <dbReference type="ARBA" id="ARBA00009561"/>
    </source>
</evidence>
<evidence type="ECO:0000256" key="9">
    <source>
        <dbReference type="SAM" id="Phobius"/>
    </source>
</evidence>
<proteinExistence type="inferred from homology"/>
<keyword evidence="7 9" id="KW-1133">Transmembrane helix</keyword>
<dbReference type="InterPro" id="IPR036249">
    <property type="entry name" value="Thioredoxin-like_sf"/>
</dbReference>
<comment type="subcellular location">
    <subcellularLocation>
        <location evidence="2">Endoplasmic reticulum membrane</location>
        <topology evidence="2">Multi-pass membrane protein</topology>
    </subcellularLocation>
</comment>
<feature type="transmembrane region" description="Helical" evidence="9">
    <location>
        <begin position="181"/>
        <end position="202"/>
    </location>
</feature>
<evidence type="ECO:0000256" key="6">
    <source>
        <dbReference type="ARBA" id="ARBA00022824"/>
    </source>
</evidence>
<dbReference type="Gene3D" id="3.40.30.10">
    <property type="entry name" value="Glutaredoxin"/>
    <property type="match status" value="1"/>
</dbReference>
<evidence type="ECO:0000313" key="12">
    <source>
        <dbReference type="Proteomes" id="UP000244722"/>
    </source>
</evidence>
<dbReference type="PANTHER" id="PTHR12692">
    <property type="entry name" value="DOLICHYL-DIPHOSPHOOLIGOSACCHARIDE--PROTEIN GLYCOSYLTRANSFERASE-RELATED"/>
    <property type="match status" value="1"/>
</dbReference>
<reference evidence="11 12" key="1">
    <citation type="submission" date="2017-04" db="EMBL/GenBank/DDBJ databases">
        <title>Draft genome sequence of Tuber borchii Vittad., a whitish edible truffle.</title>
        <authorList>
            <consortium name="DOE Joint Genome Institute"/>
            <person name="Murat C."/>
            <person name="Kuo A."/>
            <person name="Barry K.W."/>
            <person name="Clum A."/>
            <person name="Dockter R.B."/>
            <person name="Fauchery L."/>
            <person name="Iotti M."/>
            <person name="Kohler A."/>
            <person name="Labutti K."/>
            <person name="Lindquist E.A."/>
            <person name="Lipzen A."/>
            <person name="Ohm R.A."/>
            <person name="Wang M."/>
            <person name="Grigoriev I.V."/>
            <person name="Zambonelli A."/>
            <person name="Martin F.M."/>
        </authorList>
    </citation>
    <scope>NUCLEOTIDE SEQUENCE [LARGE SCALE GENOMIC DNA]</scope>
    <source>
        <strain evidence="11 12">Tbo3840</strain>
    </source>
</reference>
<dbReference type="InterPro" id="IPR021149">
    <property type="entry name" value="OligosaccharylTrfase_OST3/OST6"/>
</dbReference>
<evidence type="ECO:0000256" key="8">
    <source>
        <dbReference type="ARBA" id="ARBA00023136"/>
    </source>
</evidence>